<keyword evidence="3" id="KW-0489">Methyltransferase</keyword>
<protein>
    <submittedName>
        <fullName evidence="3">Methyltransferase type 11</fullName>
    </submittedName>
</protein>
<dbReference type="GO" id="GO:0008168">
    <property type="term" value="F:methyltransferase activity"/>
    <property type="evidence" value="ECO:0007669"/>
    <property type="project" value="UniProtKB-KW"/>
</dbReference>
<dbReference type="Proteomes" id="UP000006228">
    <property type="component" value="Unassembled WGS sequence"/>
</dbReference>
<dbReference type="AlphaFoldDB" id="E8M958"/>
<comment type="caution">
    <text evidence="3">The sequence shown here is derived from an EMBL/GenBank/DDBJ whole genome shotgun (WGS) entry which is preliminary data.</text>
</comment>
<dbReference type="Pfam" id="PF13649">
    <property type="entry name" value="Methyltransf_25"/>
    <property type="match status" value="1"/>
</dbReference>
<organism evidence="3 4">
    <name type="scientific">Vibrio sinaloensis DSM 21326</name>
    <dbReference type="NCBI Taxonomy" id="945550"/>
    <lineage>
        <taxon>Bacteria</taxon>
        <taxon>Pseudomonadati</taxon>
        <taxon>Pseudomonadota</taxon>
        <taxon>Gammaproteobacteria</taxon>
        <taxon>Vibrionales</taxon>
        <taxon>Vibrionaceae</taxon>
        <taxon>Vibrio</taxon>
        <taxon>Vibrio oreintalis group</taxon>
    </lineage>
</organism>
<accession>E8M958</accession>
<evidence type="ECO:0000256" key="1">
    <source>
        <dbReference type="ARBA" id="ARBA00022679"/>
    </source>
</evidence>
<dbReference type="SUPFAM" id="SSF53335">
    <property type="entry name" value="S-adenosyl-L-methionine-dependent methyltransferases"/>
    <property type="match status" value="1"/>
</dbReference>
<sequence length="213" mass="24281">MLFYCDINSVYLTDMKPEQIGAAYDQITHMWQSKDFNRENGISAHKKALAFVESKHKALDIGCGCTGRFLDLLIDEGFSVEGLDISQKMIQLAQERHPNIHFHHADICQVELIDRYDFITAWDSIWHIPLAQQRSVLTKIVNSLNSGGVFIFSFGGTDKPGDHCDNFMGPEVYYSSLGTNGFLQLFIELGCVIRHLEFDQHPELHTYLIVEKP</sequence>
<dbReference type="eggNOG" id="COG2226">
    <property type="taxonomic scope" value="Bacteria"/>
</dbReference>
<dbReference type="EMBL" id="AEVT01000083">
    <property type="protein sequence ID" value="EGA69414.1"/>
    <property type="molecule type" value="Genomic_DNA"/>
</dbReference>
<dbReference type="InterPro" id="IPR029063">
    <property type="entry name" value="SAM-dependent_MTases_sf"/>
</dbReference>
<reference evidence="3 4" key="1">
    <citation type="journal article" date="2012" name="Int. J. Syst. Evol. Microbiol.">
        <title>Vibrio caribbeanicus sp. nov., isolated from the marine sponge Scleritoderma cyanea.</title>
        <authorList>
            <person name="Hoffmann M."/>
            <person name="Monday S.R."/>
            <person name="Allard M.W."/>
            <person name="Strain E.A."/>
            <person name="Whittaker P."/>
            <person name="Naum M."/>
            <person name="McCarthy P.J."/>
            <person name="Lopez J.V."/>
            <person name="Fischer M."/>
            <person name="Brown E.W."/>
        </authorList>
    </citation>
    <scope>NUCLEOTIDE SEQUENCE [LARGE SCALE GENOMIC DNA]</scope>
    <source>
        <strain evidence="4">DSMZ 21326</strain>
    </source>
</reference>
<dbReference type="PANTHER" id="PTHR43861">
    <property type="entry name" value="TRANS-ACONITATE 2-METHYLTRANSFERASE-RELATED"/>
    <property type="match status" value="1"/>
</dbReference>
<evidence type="ECO:0000313" key="4">
    <source>
        <dbReference type="Proteomes" id="UP000006228"/>
    </source>
</evidence>
<dbReference type="GO" id="GO:0032259">
    <property type="term" value="P:methylation"/>
    <property type="evidence" value="ECO:0007669"/>
    <property type="project" value="UniProtKB-KW"/>
</dbReference>
<name>E8M958_PHOS4</name>
<gene>
    <name evidence="3" type="ORF">VISI1226_09549</name>
</gene>
<feature type="domain" description="Methyltransferase" evidence="2">
    <location>
        <begin position="59"/>
        <end position="148"/>
    </location>
</feature>
<dbReference type="Gene3D" id="3.40.50.150">
    <property type="entry name" value="Vaccinia Virus protein VP39"/>
    <property type="match status" value="1"/>
</dbReference>
<dbReference type="CDD" id="cd02440">
    <property type="entry name" value="AdoMet_MTases"/>
    <property type="match status" value="1"/>
</dbReference>
<dbReference type="InterPro" id="IPR041698">
    <property type="entry name" value="Methyltransf_25"/>
</dbReference>
<proteinExistence type="predicted"/>
<keyword evidence="1 3" id="KW-0808">Transferase</keyword>
<evidence type="ECO:0000313" key="3">
    <source>
        <dbReference type="EMBL" id="EGA69414.1"/>
    </source>
</evidence>
<evidence type="ECO:0000259" key="2">
    <source>
        <dbReference type="Pfam" id="PF13649"/>
    </source>
</evidence>